<dbReference type="InterPro" id="IPR027417">
    <property type="entry name" value="P-loop_NTPase"/>
</dbReference>
<dbReference type="SUPFAM" id="SSF75005">
    <property type="entry name" value="Arabinanase/levansucrase/invertase"/>
    <property type="match status" value="1"/>
</dbReference>
<evidence type="ECO:0000256" key="1">
    <source>
        <dbReference type="ARBA" id="ARBA00022676"/>
    </source>
</evidence>
<keyword evidence="1" id="KW-0328">Glycosyltransferase</keyword>
<dbReference type="PANTHER" id="PTHR34106:SF5">
    <property type="entry name" value="GLYCOSIDASE"/>
    <property type="match status" value="1"/>
</dbReference>
<dbReference type="GO" id="GO:0016757">
    <property type="term" value="F:glycosyltransferase activity"/>
    <property type="evidence" value="ECO:0007669"/>
    <property type="project" value="UniProtKB-KW"/>
</dbReference>
<dbReference type="EMBL" id="BOOH01000039">
    <property type="protein sequence ID" value="GIH78361.1"/>
    <property type="molecule type" value="Genomic_DNA"/>
</dbReference>
<dbReference type="SUPFAM" id="SSF48452">
    <property type="entry name" value="TPR-like"/>
    <property type="match status" value="1"/>
</dbReference>
<keyword evidence="2" id="KW-0808">Transferase</keyword>
<dbReference type="InterPro" id="IPR041664">
    <property type="entry name" value="AAA_16"/>
</dbReference>
<dbReference type="Gene3D" id="1.25.40.10">
    <property type="entry name" value="Tetratricopeptide repeat domain"/>
    <property type="match status" value="1"/>
</dbReference>
<reference evidence="5 6" key="1">
    <citation type="submission" date="2021-01" db="EMBL/GenBank/DDBJ databases">
        <title>Whole genome shotgun sequence of Planobispora longispora NBRC 13918.</title>
        <authorList>
            <person name="Komaki H."/>
            <person name="Tamura T."/>
        </authorList>
    </citation>
    <scope>NUCLEOTIDE SEQUENCE [LARGE SCALE GENOMIC DNA]</scope>
    <source>
        <strain evidence="5 6">NBRC 13918</strain>
    </source>
</reference>
<accession>A0A8J3W812</accession>
<protein>
    <recommendedName>
        <fullName evidence="4">Orc1-like AAA ATPase domain-containing protein</fullName>
    </recommendedName>
</protein>
<comment type="caution">
    <text evidence="5">The sequence shown here is derived from an EMBL/GenBank/DDBJ whole genome shotgun (WGS) entry which is preliminary data.</text>
</comment>
<dbReference type="Proteomes" id="UP000616724">
    <property type="component" value="Unassembled WGS sequence"/>
</dbReference>
<name>A0A8J3W812_9ACTN</name>
<dbReference type="InterPro" id="IPR007184">
    <property type="entry name" value="Mannoside_phosphorylase"/>
</dbReference>
<sequence length="1052" mass="115376">MTLLEREADLGALEAALRRALDRRELTLVVVRGESGIGKTMLLRTFADGVRGRHPEARVAHAEAREHDAGFGVLRVAVKKLREDEMRRGRKAARRAAALMQRVAPALLELVPVAGTPLSKTAQALIDNAGTEAAARDGGPFELTIGDQFIAYIGDRPLVLLLDDLHEADQATVDLLTQITLDLSRADLPVLLVTAFQPSSDDLFDGELPIEKSLCRLGRHIDLVLLDPRPLSVAGLTALAADVFGRSVPLQVAAWAQRRTRGNPFQAEHSLRTMLESGFADTVEKWSPGWVREYLEHVDLTLPGQIEAQLRLRLPRRGTPEHDLLSLAAVLGPEFYRADLAELSSWDGERLDAALAALTARRWITPAPDLGQAAYRFAHETILTCVITALRPQRVYRETHALVARRLDASLAETLDYFETLSAHYREAGLVDDQLRVVGMACKAAYSRPSWQAPILNLVNSVCDELARSERASYNCEALLLKSGLLNQMQQFETGHMTAVRAHEAALALGEPRLVTRALALRIGIESAGNPDFTRLDLARQVVDMWNSLGDREAQAEALYDLAVKCLRLGEWDAGLAALAEAEELGGPQARIYQVCGELLADGGRWAEAIAPLERARALFAEANSAVGVCAATGWHGLALARTGRADDGLEEVRTALATECETLRSREGAAKWLLFVGEYYLDADEPAKAGAPLWLAHELFGELAHVATARTGAAIDRLRAALGVEAYGALRAGFDPRTNSWSCYGFLWQLGPFTKFPGNPVLSPSGDGWQSIAVLNPAAIADGDRATLFYRAVGPGRTADVSSIGRADSDDGIAFTPAASPVLAPAEPYEQPGGCEDPRLVRVDDQWVLTYTAYDGRIARLAAATSPDLATWRRSGPMLDEGAWDEYFRRSEFPETPEGWSKSGAILPWKIDGRWWMYFGDTHIWAAWSTDLRRWQVIRRPVLSPRPGSFDSRLVEPGPPPVAHPDGILLIYNSADRDLRYRVGQALFAADDPTRLLRRSASPTLEPTVREEFEGYVLNVVFASGLVRRHDEWLLYYGMADSRIGLAVARA</sequence>
<evidence type="ECO:0000313" key="6">
    <source>
        <dbReference type="Proteomes" id="UP000616724"/>
    </source>
</evidence>
<dbReference type="Pfam" id="PF13191">
    <property type="entry name" value="AAA_16"/>
    <property type="match status" value="1"/>
</dbReference>
<dbReference type="CDD" id="cd18610">
    <property type="entry name" value="GH130_BT3780-like"/>
    <property type="match status" value="1"/>
</dbReference>
<evidence type="ECO:0000256" key="2">
    <source>
        <dbReference type="ARBA" id="ARBA00022679"/>
    </source>
</evidence>
<gene>
    <name evidence="5" type="ORF">Plo01_47900</name>
</gene>
<dbReference type="RefSeq" id="WP_203892873.1">
    <property type="nucleotide sequence ID" value="NZ_BOOH01000039.1"/>
</dbReference>
<evidence type="ECO:0000259" key="4">
    <source>
        <dbReference type="Pfam" id="PF13191"/>
    </source>
</evidence>
<dbReference type="Gene3D" id="3.40.50.300">
    <property type="entry name" value="P-loop containing nucleotide triphosphate hydrolases"/>
    <property type="match status" value="1"/>
</dbReference>
<keyword evidence="6" id="KW-1185">Reference proteome</keyword>
<feature type="domain" description="Orc1-like AAA ATPase" evidence="4">
    <location>
        <begin position="3"/>
        <end position="193"/>
    </location>
</feature>
<dbReference type="AlphaFoldDB" id="A0A8J3W812"/>
<dbReference type="InterPro" id="IPR011990">
    <property type="entry name" value="TPR-like_helical_dom_sf"/>
</dbReference>
<dbReference type="SUPFAM" id="SSF52540">
    <property type="entry name" value="P-loop containing nucleoside triphosphate hydrolases"/>
    <property type="match status" value="1"/>
</dbReference>
<dbReference type="InterPro" id="IPR023296">
    <property type="entry name" value="Glyco_hydro_beta-prop_sf"/>
</dbReference>
<organism evidence="5 6">
    <name type="scientific">Planobispora longispora</name>
    <dbReference type="NCBI Taxonomy" id="28887"/>
    <lineage>
        <taxon>Bacteria</taxon>
        <taxon>Bacillati</taxon>
        <taxon>Actinomycetota</taxon>
        <taxon>Actinomycetes</taxon>
        <taxon>Streptosporangiales</taxon>
        <taxon>Streptosporangiaceae</taxon>
        <taxon>Planobispora</taxon>
    </lineage>
</organism>
<evidence type="ECO:0000256" key="3">
    <source>
        <dbReference type="ARBA" id="ARBA00024356"/>
    </source>
</evidence>
<comment type="similarity">
    <text evidence="3">Belongs to the glycosyl hydrolase 130 family.</text>
</comment>
<dbReference type="Pfam" id="PF04041">
    <property type="entry name" value="Glyco_hydro_130"/>
    <property type="match status" value="1"/>
</dbReference>
<evidence type="ECO:0000313" key="5">
    <source>
        <dbReference type="EMBL" id="GIH78361.1"/>
    </source>
</evidence>
<dbReference type="Gene3D" id="2.115.10.20">
    <property type="entry name" value="Glycosyl hydrolase domain, family 43"/>
    <property type="match status" value="1"/>
</dbReference>
<proteinExistence type="inferred from homology"/>
<dbReference type="PANTHER" id="PTHR34106">
    <property type="entry name" value="GLYCOSIDASE"/>
    <property type="match status" value="1"/>
</dbReference>